<feature type="domain" description="Polysaccharide export protein N-terminal" evidence="3">
    <location>
        <begin position="85"/>
        <end position="161"/>
    </location>
</feature>
<dbReference type="Pfam" id="PF02563">
    <property type="entry name" value="Poly_export"/>
    <property type="match status" value="2"/>
</dbReference>
<dbReference type="InterPro" id="IPR049712">
    <property type="entry name" value="Poly_export"/>
</dbReference>
<keyword evidence="1 2" id="KW-0732">Signal</keyword>
<evidence type="ECO:0000259" key="3">
    <source>
        <dbReference type="Pfam" id="PF02563"/>
    </source>
</evidence>
<dbReference type="PANTHER" id="PTHR33619">
    <property type="entry name" value="POLYSACCHARIDE EXPORT PROTEIN GFCE-RELATED"/>
    <property type="match status" value="1"/>
</dbReference>
<reference evidence="4 5" key="1">
    <citation type="submission" date="2019-02" db="EMBL/GenBank/DDBJ databases">
        <title>Deep-cultivation of Planctomycetes and their phenomic and genomic characterization uncovers novel biology.</title>
        <authorList>
            <person name="Wiegand S."/>
            <person name="Jogler M."/>
            <person name="Boedeker C."/>
            <person name="Pinto D."/>
            <person name="Vollmers J."/>
            <person name="Rivas-Marin E."/>
            <person name="Kohn T."/>
            <person name="Peeters S.H."/>
            <person name="Heuer A."/>
            <person name="Rast P."/>
            <person name="Oberbeckmann S."/>
            <person name="Bunk B."/>
            <person name="Jeske O."/>
            <person name="Meyerdierks A."/>
            <person name="Storesund J.E."/>
            <person name="Kallscheuer N."/>
            <person name="Luecker S."/>
            <person name="Lage O.M."/>
            <person name="Pohl T."/>
            <person name="Merkel B.J."/>
            <person name="Hornburger P."/>
            <person name="Mueller R.-W."/>
            <person name="Bruemmer F."/>
            <person name="Labrenz M."/>
            <person name="Spormann A.M."/>
            <person name="Op den Camp H."/>
            <person name="Overmann J."/>
            <person name="Amann R."/>
            <person name="Jetten M.S.M."/>
            <person name="Mascher T."/>
            <person name="Medema M.H."/>
            <person name="Devos D.P."/>
            <person name="Kaster A.-K."/>
            <person name="Ovreas L."/>
            <person name="Rohde M."/>
            <person name="Galperin M.Y."/>
            <person name="Jogler C."/>
        </authorList>
    </citation>
    <scope>NUCLEOTIDE SEQUENCE [LARGE SCALE GENOMIC DNA]</scope>
    <source>
        <strain evidence="4 5">Spa11</strain>
    </source>
</reference>
<dbReference type="GO" id="GO:0015159">
    <property type="term" value="F:polysaccharide transmembrane transporter activity"/>
    <property type="evidence" value="ECO:0007669"/>
    <property type="project" value="InterPro"/>
</dbReference>
<feature type="domain" description="Polysaccharide export protein N-terminal" evidence="3">
    <location>
        <begin position="173"/>
        <end position="220"/>
    </location>
</feature>
<dbReference type="PANTHER" id="PTHR33619:SF3">
    <property type="entry name" value="POLYSACCHARIDE EXPORT PROTEIN GFCE-RELATED"/>
    <property type="match status" value="1"/>
</dbReference>
<evidence type="ECO:0000256" key="1">
    <source>
        <dbReference type="ARBA" id="ARBA00022729"/>
    </source>
</evidence>
<dbReference type="Proteomes" id="UP000316426">
    <property type="component" value="Chromosome"/>
</dbReference>
<keyword evidence="5" id="KW-1185">Reference proteome</keyword>
<sequence length="358" mass="38391" precursor="true">MIGDISSTNRPRTAARLLLLLSGVVTAASSGCTAFMEPREPYPISPPEVAPTSPVPRELEMMSLPRYTIEPPDILMLQAVKVVPKPPYVVEPFDGLLIRAAGALPDQPIADAFFVDPEGMIDLGPSYGKVKVVGLTIDGAKDAIRKQLSTILEEPEVSVSLAVSSGSQQIVGEHLVGPDGYVNLGTYGSVYVTGLTLEEAKVAIEKQLSLKLEDPEVIVDMFSYNSKKYYIITQGGGFGDNVVPVPITGNETILDAIATLGGISQVSSTKIWIARPARNGQSCEQILPVNWKDISSGALTATNYQILPGDRVFIAEDSLIRLDAVVSKLTRPFERVFGFASLGVATVDRTVNFTQISN</sequence>
<organism evidence="4 5">
    <name type="scientific">Botrimarina mediterranea</name>
    <dbReference type="NCBI Taxonomy" id="2528022"/>
    <lineage>
        <taxon>Bacteria</taxon>
        <taxon>Pseudomonadati</taxon>
        <taxon>Planctomycetota</taxon>
        <taxon>Planctomycetia</taxon>
        <taxon>Pirellulales</taxon>
        <taxon>Lacipirellulaceae</taxon>
        <taxon>Botrimarina</taxon>
    </lineage>
</organism>
<evidence type="ECO:0000313" key="4">
    <source>
        <dbReference type="EMBL" id="QDV72370.1"/>
    </source>
</evidence>
<dbReference type="AlphaFoldDB" id="A0A518K3M6"/>
<feature type="chain" id="PRO_5022059585" evidence="2">
    <location>
        <begin position="28"/>
        <end position="358"/>
    </location>
</feature>
<gene>
    <name evidence="4" type="ORF">Spa11_05440</name>
</gene>
<dbReference type="InterPro" id="IPR003715">
    <property type="entry name" value="Poly_export_N"/>
</dbReference>
<dbReference type="KEGG" id="bmei:Spa11_05440"/>
<name>A0A518K3M6_9BACT</name>
<evidence type="ECO:0000256" key="2">
    <source>
        <dbReference type="SAM" id="SignalP"/>
    </source>
</evidence>
<proteinExistence type="predicted"/>
<accession>A0A518K3M6</accession>
<dbReference type="Gene3D" id="3.30.1950.10">
    <property type="entry name" value="wza like domain"/>
    <property type="match status" value="2"/>
</dbReference>
<protein>
    <submittedName>
        <fullName evidence="4">Polysaccharide biosynthesis/export protein</fullName>
    </submittedName>
</protein>
<feature type="signal peptide" evidence="2">
    <location>
        <begin position="1"/>
        <end position="27"/>
    </location>
</feature>
<evidence type="ECO:0000313" key="5">
    <source>
        <dbReference type="Proteomes" id="UP000316426"/>
    </source>
</evidence>
<dbReference type="EMBL" id="CP036349">
    <property type="protein sequence ID" value="QDV72370.1"/>
    <property type="molecule type" value="Genomic_DNA"/>
</dbReference>